<proteinExistence type="inferred from homology"/>
<dbReference type="PROSITE" id="PS00211">
    <property type="entry name" value="ABC_TRANSPORTER_1"/>
    <property type="match status" value="1"/>
</dbReference>
<dbReference type="GO" id="GO:0004518">
    <property type="term" value="F:nuclease activity"/>
    <property type="evidence" value="ECO:0007669"/>
    <property type="project" value="UniProtKB-KW"/>
</dbReference>
<evidence type="ECO:0000256" key="9">
    <source>
        <dbReference type="ARBA" id="ARBA00023125"/>
    </source>
</evidence>
<dbReference type="InterPro" id="IPR027417">
    <property type="entry name" value="P-loop_NTPase"/>
</dbReference>
<comment type="caution">
    <text evidence="15">The sequence shown here is derived from an EMBL/GenBank/DDBJ whole genome shotgun (WGS) entry which is preliminary data.</text>
</comment>
<evidence type="ECO:0000256" key="5">
    <source>
        <dbReference type="ARBA" id="ARBA00022763"/>
    </source>
</evidence>
<evidence type="ECO:0000256" key="12">
    <source>
        <dbReference type="ARBA" id="ARBA00039316"/>
    </source>
</evidence>
<keyword evidence="16" id="KW-1185">Reference proteome</keyword>
<evidence type="ECO:0000256" key="10">
    <source>
        <dbReference type="ARBA" id="ARBA00023204"/>
    </source>
</evidence>
<evidence type="ECO:0000259" key="14">
    <source>
        <dbReference type="PROSITE" id="PS50893"/>
    </source>
</evidence>
<dbReference type="PANTHER" id="PTHR43152:SF3">
    <property type="entry name" value="UVRABC SYSTEM PROTEIN A"/>
    <property type="match status" value="1"/>
</dbReference>
<name>A0AB72ZCZ2_LISIO</name>
<keyword evidence="6" id="KW-0228">DNA excision</keyword>
<dbReference type="AlphaFoldDB" id="A0AB72ZCZ2"/>
<evidence type="ECO:0000256" key="7">
    <source>
        <dbReference type="ARBA" id="ARBA00022840"/>
    </source>
</evidence>
<dbReference type="InterPro" id="IPR003439">
    <property type="entry name" value="ABC_transporter-like_ATP-bd"/>
</dbReference>
<keyword evidence="4" id="KW-0547">Nucleotide-binding</keyword>
<evidence type="ECO:0000256" key="3">
    <source>
        <dbReference type="ARBA" id="ARBA00022737"/>
    </source>
</evidence>
<dbReference type="InterPro" id="IPR017871">
    <property type="entry name" value="ABC_transporter-like_CS"/>
</dbReference>
<dbReference type="GO" id="GO:0005524">
    <property type="term" value="F:ATP binding"/>
    <property type="evidence" value="ECO:0007669"/>
    <property type="project" value="UniProtKB-KW"/>
</dbReference>
<comment type="similarity">
    <text evidence="11">Belongs to the ABC transporter superfamily. UvrA family.</text>
</comment>
<dbReference type="EMBL" id="AGCN01000001">
    <property type="protein sequence ID" value="EHN62807.1"/>
    <property type="molecule type" value="Genomic_DNA"/>
</dbReference>
<dbReference type="GO" id="GO:0005737">
    <property type="term" value="C:cytoplasm"/>
    <property type="evidence" value="ECO:0007669"/>
    <property type="project" value="UniProtKB-SubCell"/>
</dbReference>
<evidence type="ECO:0000256" key="11">
    <source>
        <dbReference type="ARBA" id="ARBA00038000"/>
    </source>
</evidence>
<keyword evidence="7" id="KW-0067">ATP-binding</keyword>
<evidence type="ECO:0000256" key="1">
    <source>
        <dbReference type="ARBA" id="ARBA00004496"/>
    </source>
</evidence>
<dbReference type="GO" id="GO:0016887">
    <property type="term" value="F:ATP hydrolysis activity"/>
    <property type="evidence" value="ECO:0007669"/>
    <property type="project" value="InterPro"/>
</dbReference>
<evidence type="ECO:0000313" key="15">
    <source>
        <dbReference type="EMBL" id="EHN62807.1"/>
    </source>
</evidence>
<keyword evidence="3" id="KW-0677">Repeat</keyword>
<organism evidence="15 16">
    <name type="scientific">Listeria innocua ATCC 33091</name>
    <dbReference type="NCBI Taxonomy" id="1002366"/>
    <lineage>
        <taxon>Bacteria</taxon>
        <taxon>Bacillati</taxon>
        <taxon>Bacillota</taxon>
        <taxon>Bacilli</taxon>
        <taxon>Bacillales</taxon>
        <taxon>Listeriaceae</taxon>
        <taxon>Listeria</taxon>
    </lineage>
</organism>
<dbReference type="InterPro" id="IPR003593">
    <property type="entry name" value="AAA+_ATPase"/>
</dbReference>
<dbReference type="RefSeq" id="WP_003768975.1">
    <property type="nucleotide sequence ID" value="NZ_JH556634.1"/>
</dbReference>
<accession>A0AB72ZCZ2</accession>
<dbReference type="Gene3D" id="1.20.1580.10">
    <property type="entry name" value="ABC transporter ATPase like domain"/>
    <property type="match status" value="3"/>
</dbReference>
<comment type="subcellular location">
    <subcellularLocation>
        <location evidence="1">Cytoplasm</location>
    </subcellularLocation>
</comment>
<dbReference type="GO" id="GO:0003677">
    <property type="term" value="F:DNA binding"/>
    <property type="evidence" value="ECO:0007669"/>
    <property type="project" value="UniProtKB-KW"/>
</dbReference>
<sequence>MDYIQIENAYINNLKNISIEIPKNKFIVITGISGSGKSSLAFDLIFEEGRKKYLQSIGMALDFGTDYYTNITGLSPTVAVKQNLIRQSNPRSTVGSKTGLLNKFSLLFANEGSYQDSESFSLANDDINPDIFSYLSPNGMCFDCAGTGKQFHIHMENIISSKTVTVEQVFQQIGSTKGYLNLLQRKYTAYFHEAFSNCPIEIQNELIYGVVDNYSGKTSYCIERVLHNRYLRNEDVQRFYSQEICESCNGYRICDEARMMKIANLHLGEIASMSLIKVKEFLDNYIEMNKLSAFGTELSRSLITTLNSLIHIKLGHLTMYREIPTLSGGELQRIFLYDHLESKLDSLIYVFDEPTSGLHESEKQEIIESLQSIKAHGNTVLIVSHDKKIIKAADHIIDVGTNAGDLGGEIVYQGSYSEFLNNHHSLTSKFLDYDMTKSFKKNKQETKDTLSISNANRNNLKNISIEIPINRLVGIAGVSGSGKSTLISKTLVPLCKEQLKNSDFSNPNIKGMDKIQKIIEISQAPIGRKANSNPVTYIGLWDKIRELFAKQPQALKEGLKAGDFSFNSNGACLSCKGSGVEDISIGYDIQFSKTCPECNGTRFNSKTLQVLYKQKNINDVLEMSVDEAISFLESSTIDLSVLNILKKIGMDYVKLGQPTSTLSGGEAQRIKLAKEIGKTRKKDTLYVLDEPSAGLSQYDISKLLYLLNELVTSGNSVIVIEHDLDILKCCDWIIELGEGSGDKGGEVIAQGTPIDLSENSASITGRYL</sequence>
<dbReference type="Gene3D" id="3.40.50.300">
    <property type="entry name" value="P-loop containing nucleotide triphosphate hydrolases"/>
    <property type="match status" value="3"/>
</dbReference>
<keyword evidence="10" id="KW-0234">DNA repair</keyword>
<keyword evidence="2" id="KW-0963">Cytoplasm</keyword>
<dbReference type="SMART" id="SM00382">
    <property type="entry name" value="AAA"/>
    <property type="match status" value="2"/>
</dbReference>
<dbReference type="PROSITE" id="PS50893">
    <property type="entry name" value="ABC_TRANSPORTER_2"/>
    <property type="match status" value="2"/>
</dbReference>
<dbReference type="Gene3D" id="1.10.8.280">
    <property type="entry name" value="ABC transporter ATPase domain-like"/>
    <property type="match status" value="1"/>
</dbReference>
<keyword evidence="8" id="KW-0267">Excision nuclease</keyword>
<gene>
    <name evidence="15" type="ORF">HMPREF0557_00022</name>
</gene>
<keyword evidence="9" id="KW-0238">DNA-binding</keyword>
<keyword evidence="5" id="KW-0227">DNA damage</keyword>
<evidence type="ECO:0000256" key="13">
    <source>
        <dbReference type="ARBA" id="ARBA00042156"/>
    </source>
</evidence>
<dbReference type="GO" id="GO:0006281">
    <property type="term" value="P:DNA repair"/>
    <property type="evidence" value="ECO:0007669"/>
    <property type="project" value="UniProtKB-KW"/>
</dbReference>
<evidence type="ECO:0000313" key="16">
    <source>
        <dbReference type="Proteomes" id="UP000003597"/>
    </source>
</evidence>
<evidence type="ECO:0000256" key="8">
    <source>
        <dbReference type="ARBA" id="ARBA00022881"/>
    </source>
</evidence>
<dbReference type="CDD" id="cd03270">
    <property type="entry name" value="ABC_UvrA_I"/>
    <property type="match status" value="1"/>
</dbReference>
<protein>
    <recommendedName>
        <fullName evidence="12">UvrABC system protein A</fullName>
    </recommendedName>
    <alternativeName>
        <fullName evidence="13">Excinuclease ABC subunit A</fullName>
    </alternativeName>
</protein>
<dbReference type="SUPFAM" id="SSF52540">
    <property type="entry name" value="P-loop containing nucleoside triphosphate hydrolases"/>
    <property type="match status" value="2"/>
</dbReference>
<feature type="domain" description="ABC transporter" evidence="14">
    <location>
        <begin position="444"/>
        <end position="763"/>
    </location>
</feature>
<reference evidence="15 16" key="1">
    <citation type="submission" date="2011-08" db="EMBL/GenBank/DDBJ databases">
        <authorList>
            <person name="Weinstock G."/>
            <person name="Sodergren E."/>
            <person name="Clifton S."/>
            <person name="Fulton L."/>
            <person name="Fulton B."/>
            <person name="Courtney L."/>
            <person name="Fronick C."/>
            <person name="Harrison M."/>
            <person name="Strong C."/>
            <person name="Farmer C."/>
            <person name="Delahaunty K."/>
            <person name="Markovic C."/>
            <person name="Hall O."/>
            <person name="Minx P."/>
            <person name="Tomlinson C."/>
            <person name="Mitreva M."/>
            <person name="Hou S."/>
            <person name="Chen J."/>
            <person name="Wollam A."/>
            <person name="Pepin K.H."/>
            <person name="Johnson M."/>
            <person name="Bhonagiri V."/>
            <person name="Zhang X."/>
            <person name="Suruliraj S."/>
            <person name="Warren W."/>
            <person name="Chinwalla A."/>
            <person name="Mardis E.R."/>
            <person name="Wilson R.K."/>
        </authorList>
    </citation>
    <scope>NUCLEOTIDE SEQUENCE [LARGE SCALE GENOMIC DNA]</scope>
    <source>
        <strain evidence="15 16">ATCC 33091</strain>
    </source>
</reference>
<dbReference type="Proteomes" id="UP000003597">
    <property type="component" value="Unassembled WGS sequence"/>
</dbReference>
<dbReference type="PANTHER" id="PTHR43152">
    <property type="entry name" value="UVRABC SYSTEM PROTEIN A"/>
    <property type="match status" value="1"/>
</dbReference>
<evidence type="ECO:0000256" key="4">
    <source>
        <dbReference type="ARBA" id="ARBA00022741"/>
    </source>
</evidence>
<evidence type="ECO:0000256" key="6">
    <source>
        <dbReference type="ARBA" id="ARBA00022769"/>
    </source>
</evidence>
<evidence type="ECO:0000256" key="2">
    <source>
        <dbReference type="ARBA" id="ARBA00022490"/>
    </source>
</evidence>
<feature type="domain" description="ABC transporter" evidence="14">
    <location>
        <begin position="4"/>
        <end position="432"/>
    </location>
</feature>